<name>A0A0V0Q8I0_PSEPJ</name>
<dbReference type="InterPro" id="IPR019734">
    <property type="entry name" value="TPR_rpt"/>
</dbReference>
<reference evidence="2 3" key="1">
    <citation type="journal article" date="2015" name="Sci. Rep.">
        <title>Genome of the facultative scuticociliatosis pathogen Pseudocohnilembus persalinus provides insight into its virulence through horizontal gene transfer.</title>
        <authorList>
            <person name="Xiong J."/>
            <person name="Wang G."/>
            <person name="Cheng J."/>
            <person name="Tian M."/>
            <person name="Pan X."/>
            <person name="Warren A."/>
            <person name="Jiang C."/>
            <person name="Yuan D."/>
            <person name="Miao W."/>
        </authorList>
    </citation>
    <scope>NUCLEOTIDE SEQUENCE [LARGE SCALE GENOMIC DNA]</scope>
    <source>
        <strain evidence="2">36N120E</strain>
    </source>
</reference>
<dbReference type="Gene3D" id="1.25.40.10">
    <property type="entry name" value="Tetratricopeptide repeat domain"/>
    <property type="match status" value="1"/>
</dbReference>
<feature type="compositionally biased region" description="Acidic residues" evidence="1">
    <location>
        <begin position="134"/>
        <end position="149"/>
    </location>
</feature>
<keyword evidence="3" id="KW-1185">Reference proteome</keyword>
<feature type="region of interest" description="Disordered" evidence="1">
    <location>
        <begin position="128"/>
        <end position="149"/>
    </location>
</feature>
<dbReference type="Proteomes" id="UP000054937">
    <property type="component" value="Unassembled WGS sequence"/>
</dbReference>
<proteinExistence type="predicted"/>
<dbReference type="SMART" id="SM00028">
    <property type="entry name" value="TPR"/>
    <property type="match status" value="2"/>
</dbReference>
<evidence type="ECO:0000256" key="1">
    <source>
        <dbReference type="SAM" id="MobiDB-lite"/>
    </source>
</evidence>
<sequence length="397" mass="47030">MESINQQEKNAKQFWCFICEEKFDKIIEQNENIKQEQYCEICNSPCEEITQQTIPQSFPIFTDKQYSNFDQMMEKQNEFANKGKQLFLSQNFADALRNYIKAFDCLYTYQQQKQDENDNNEIQVEIQDNNNNENPEDNNNEWEDEDDSSGDCEIIIEQEIDGEQDDDDEDVLLYDNLIKIKNNICLCQYKLNLFQDGEKSAKFVISLDQDNYKANYNRARCLIQLKKYTQAEKCLQICLKEKPNENTIHELINECKNTNEQVIEFEQKFNIGDQNLLKKQLSQLQDASQIVIENQSSVMIQIGEPILKQNFKFKIHSKQNGFSIEQLLRQLSKIFKKIYEEEFETATNNDKVYNNQNPTVRNETDGKYGIRKLYLKDIRLDKIIYNVEKNIHLINVL</sequence>
<organism evidence="2 3">
    <name type="scientific">Pseudocohnilembus persalinus</name>
    <name type="common">Ciliate</name>
    <dbReference type="NCBI Taxonomy" id="266149"/>
    <lineage>
        <taxon>Eukaryota</taxon>
        <taxon>Sar</taxon>
        <taxon>Alveolata</taxon>
        <taxon>Ciliophora</taxon>
        <taxon>Intramacronucleata</taxon>
        <taxon>Oligohymenophorea</taxon>
        <taxon>Scuticociliatia</taxon>
        <taxon>Philasterida</taxon>
        <taxon>Pseudocohnilembidae</taxon>
        <taxon>Pseudocohnilembus</taxon>
    </lineage>
</organism>
<dbReference type="PANTHER" id="PTHR46512">
    <property type="entry name" value="PEPTIDYLPROLYL ISOMERASE"/>
    <property type="match status" value="1"/>
</dbReference>
<dbReference type="AlphaFoldDB" id="A0A0V0Q8I0"/>
<dbReference type="EMBL" id="LDAU01000243">
    <property type="protein sequence ID" value="KRW98458.1"/>
    <property type="molecule type" value="Genomic_DNA"/>
</dbReference>
<evidence type="ECO:0000313" key="2">
    <source>
        <dbReference type="EMBL" id="KRW98458.1"/>
    </source>
</evidence>
<dbReference type="InterPro" id="IPR050754">
    <property type="entry name" value="FKBP4/5/8-like"/>
</dbReference>
<dbReference type="InterPro" id="IPR011990">
    <property type="entry name" value="TPR-like_helical_dom_sf"/>
</dbReference>
<dbReference type="InParanoid" id="A0A0V0Q8I0"/>
<dbReference type="OrthoDB" id="433738at2759"/>
<evidence type="ECO:0000313" key="3">
    <source>
        <dbReference type="Proteomes" id="UP000054937"/>
    </source>
</evidence>
<dbReference type="Pfam" id="PF14559">
    <property type="entry name" value="TPR_19"/>
    <property type="match status" value="1"/>
</dbReference>
<evidence type="ECO:0008006" key="4">
    <source>
        <dbReference type="Google" id="ProtNLM"/>
    </source>
</evidence>
<protein>
    <recommendedName>
        <fullName evidence="4">Tetratricopeptide repeat protein</fullName>
    </recommendedName>
</protein>
<comment type="caution">
    <text evidence="2">The sequence shown here is derived from an EMBL/GenBank/DDBJ whole genome shotgun (WGS) entry which is preliminary data.</text>
</comment>
<accession>A0A0V0Q8I0</accession>
<gene>
    <name evidence="2" type="ORF">PPERSA_03289</name>
</gene>
<dbReference type="SUPFAM" id="SSF48452">
    <property type="entry name" value="TPR-like"/>
    <property type="match status" value="1"/>
</dbReference>